<accession>A0A432ZPK7</accession>
<dbReference type="InterPro" id="IPR019301">
    <property type="entry name" value="Flagellar_prot_FlgJ_N"/>
</dbReference>
<name>A0A432ZPK7_9GAMM</name>
<dbReference type="PANTHER" id="PTHR33308:SF9">
    <property type="entry name" value="PEPTIDOGLYCAN HYDROLASE FLGJ"/>
    <property type="match status" value="1"/>
</dbReference>
<keyword evidence="8 13" id="KW-0378">Hydrolase</keyword>
<dbReference type="NCBIfam" id="TIGR02541">
    <property type="entry name" value="flagell_FlgJ"/>
    <property type="match status" value="1"/>
</dbReference>
<comment type="caution">
    <text evidence="13">The sequence shown here is derived from an EMBL/GenBank/DDBJ whole genome shotgun (WGS) entry which is preliminary data.</text>
</comment>
<evidence type="ECO:0000313" key="14">
    <source>
        <dbReference type="Proteomes" id="UP000287996"/>
    </source>
</evidence>
<comment type="subcellular location">
    <subcellularLocation>
        <location evidence="2">Periplasm</location>
    </subcellularLocation>
</comment>
<comment type="similarity">
    <text evidence="4">In the C-terminal section; belongs to the glycosyl hydrolase 73 family.</text>
</comment>
<keyword evidence="9" id="KW-0326">Glycosidase</keyword>
<evidence type="ECO:0000256" key="10">
    <source>
        <dbReference type="ARBA" id="ARBA00023316"/>
    </source>
</evidence>
<reference evidence="13 14" key="1">
    <citation type="journal article" date="2011" name="Front. Microbiol.">
        <title>Genomic signatures of strain selection and enhancement in Bacillus atrophaeus var. globigii, a historical biowarfare simulant.</title>
        <authorList>
            <person name="Gibbons H.S."/>
            <person name="Broomall S.M."/>
            <person name="McNew L.A."/>
            <person name="Daligault H."/>
            <person name="Chapman C."/>
            <person name="Bruce D."/>
            <person name="Karavis M."/>
            <person name="Krepps M."/>
            <person name="McGregor P.A."/>
            <person name="Hong C."/>
            <person name="Park K.H."/>
            <person name="Akmal A."/>
            <person name="Feldman A."/>
            <person name="Lin J.S."/>
            <person name="Chang W.E."/>
            <person name="Higgs B.W."/>
            <person name="Demirev P."/>
            <person name="Lindquist J."/>
            <person name="Liem A."/>
            <person name="Fochler E."/>
            <person name="Read T.D."/>
            <person name="Tapia R."/>
            <person name="Johnson S."/>
            <person name="Bishop-Lilly K.A."/>
            <person name="Detter C."/>
            <person name="Han C."/>
            <person name="Sozhamannan S."/>
            <person name="Rosenzweig C.N."/>
            <person name="Skowronski E.W."/>
        </authorList>
    </citation>
    <scope>NUCLEOTIDE SEQUENCE [LARGE SCALE GENOMIC DNA]</scope>
    <source>
        <strain evidence="13 14">CC-PW-9</strain>
    </source>
</reference>
<evidence type="ECO:0000256" key="5">
    <source>
        <dbReference type="ARBA" id="ARBA00013433"/>
    </source>
</evidence>
<dbReference type="GO" id="GO:0044780">
    <property type="term" value="P:bacterial-type flagellum assembly"/>
    <property type="evidence" value="ECO:0007669"/>
    <property type="project" value="InterPro"/>
</dbReference>
<keyword evidence="13" id="KW-0969">Cilium</keyword>
<dbReference type="OrthoDB" id="289937at2"/>
<evidence type="ECO:0000256" key="3">
    <source>
        <dbReference type="ARBA" id="ARBA00006880"/>
    </source>
</evidence>
<gene>
    <name evidence="13" type="ORF">CWI84_09405</name>
</gene>
<dbReference type="Gene3D" id="1.10.530.10">
    <property type="match status" value="1"/>
</dbReference>
<keyword evidence="13" id="KW-0282">Flagellum</keyword>
<dbReference type="EMBL" id="PIQH01000008">
    <property type="protein sequence ID" value="RUO79834.1"/>
    <property type="molecule type" value="Genomic_DNA"/>
</dbReference>
<dbReference type="InterPro" id="IPR051056">
    <property type="entry name" value="Glycosyl_Hydrolase_73"/>
</dbReference>
<dbReference type="Gene3D" id="2.10.70.40">
    <property type="entry name" value="peptidoglycan hydrolase"/>
    <property type="match status" value="1"/>
</dbReference>
<dbReference type="Pfam" id="PF01832">
    <property type="entry name" value="Glucosaminidase"/>
    <property type="match status" value="1"/>
</dbReference>
<evidence type="ECO:0000256" key="6">
    <source>
        <dbReference type="ARBA" id="ARBA00022764"/>
    </source>
</evidence>
<evidence type="ECO:0000256" key="2">
    <source>
        <dbReference type="ARBA" id="ARBA00004418"/>
    </source>
</evidence>
<keyword evidence="13" id="KW-0966">Cell projection</keyword>
<dbReference type="SMART" id="SM00047">
    <property type="entry name" value="LYZ2"/>
    <property type="match status" value="1"/>
</dbReference>
<dbReference type="RefSeq" id="WP_126842342.1">
    <property type="nucleotide sequence ID" value="NZ_PIQH01000008.1"/>
</dbReference>
<dbReference type="InterPro" id="IPR002901">
    <property type="entry name" value="MGlyc_endo_b_GlcNAc-like_dom"/>
</dbReference>
<dbReference type="PANTHER" id="PTHR33308">
    <property type="entry name" value="PEPTIDOGLYCAN HYDROLASE FLGJ"/>
    <property type="match status" value="1"/>
</dbReference>
<dbReference type="GO" id="GO:0071973">
    <property type="term" value="P:bacterial-type flagellum-dependent cell motility"/>
    <property type="evidence" value="ECO:0007669"/>
    <property type="project" value="TreeGrafter"/>
</dbReference>
<organism evidence="13 14">
    <name type="scientific">Idiomarina tyrosinivorans</name>
    <dbReference type="NCBI Taxonomy" id="1445662"/>
    <lineage>
        <taxon>Bacteria</taxon>
        <taxon>Pseudomonadati</taxon>
        <taxon>Pseudomonadota</taxon>
        <taxon>Gammaproteobacteria</taxon>
        <taxon>Alteromonadales</taxon>
        <taxon>Idiomarinaceae</taxon>
        <taxon>Idiomarina</taxon>
    </lineage>
</organism>
<dbReference type="Proteomes" id="UP000287996">
    <property type="component" value="Unassembled WGS sequence"/>
</dbReference>
<evidence type="ECO:0000256" key="11">
    <source>
        <dbReference type="ARBA" id="ARBA00030835"/>
    </source>
</evidence>
<comment type="function">
    <text evidence="1">Flagellum-specific muramidase which hydrolyzes the peptidoglycan layer to assemble the rod structure in the periplasmic space.</text>
</comment>
<dbReference type="AlphaFoldDB" id="A0A432ZPK7"/>
<evidence type="ECO:0000256" key="7">
    <source>
        <dbReference type="ARBA" id="ARBA00022795"/>
    </source>
</evidence>
<protein>
    <recommendedName>
        <fullName evidence="5">Peptidoglycan hydrolase FlgJ</fullName>
    </recommendedName>
    <alternativeName>
        <fullName evidence="11">Muramidase FlgJ</fullName>
    </alternativeName>
</protein>
<comment type="similarity">
    <text evidence="3">In the N-terminal section; belongs to the FlgJ family.</text>
</comment>
<evidence type="ECO:0000256" key="1">
    <source>
        <dbReference type="ARBA" id="ARBA00002954"/>
    </source>
</evidence>
<evidence type="ECO:0000313" key="13">
    <source>
        <dbReference type="EMBL" id="RUO79834.1"/>
    </source>
</evidence>
<dbReference type="GO" id="GO:0042597">
    <property type="term" value="C:periplasmic space"/>
    <property type="evidence" value="ECO:0007669"/>
    <property type="project" value="UniProtKB-SubCell"/>
</dbReference>
<dbReference type="GO" id="GO:0071555">
    <property type="term" value="P:cell wall organization"/>
    <property type="evidence" value="ECO:0007669"/>
    <property type="project" value="UniProtKB-KW"/>
</dbReference>
<evidence type="ECO:0000256" key="9">
    <source>
        <dbReference type="ARBA" id="ARBA00023295"/>
    </source>
</evidence>
<keyword evidence="7" id="KW-1005">Bacterial flagellum biogenesis</keyword>
<evidence type="ECO:0000256" key="8">
    <source>
        <dbReference type="ARBA" id="ARBA00022801"/>
    </source>
</evidence>
<keyword evidence="14" id="KW-1185">Reference proteome</keyword>
<keyword evidence="6" id="KW-0574">Periplasm</keyword>
<dbReference type="InterPro" id="IPR013377">
    <property type="entry name" value="FlgJ"/>
</dbReference>
<evidence type="ECO:0000256" key="4">
    <source>
        <dbReference type="ARBA" id="ARBA00007974"/>
    </source>
</evidence>
<dbReference type="GO" id="GO:0016798">
    <property type="term" value="F:hydrolase activity, acting on glycosyl bonds"/>
    <property type="evidence" value="ECO:0007669"/>
    <property type="project" value="UniProtKB-KW"/>
</dbReference>
<evidence type="ECO:0000259" key="12">
    <source>
        <dbReference type="SMART" id="SM00047"/>
    </source>
</evidence>
<dbReference type="PRINTS" id="PR01002">
    <property type="entry name" value="FLGFLGJ"/>
</dbReference>
<keyword evidence="10" id="KW-0961">Cell wall biogenesis/degradation</keyword>
<dbReference type="GO" id="GO:0004040">
    <property type="term" value="F:amidase activity"/>
    <property type="evidence" value="ECO:0007669"/>
    <property type="project" value="InterPro"/>
</dbReference>
<sequence length="313" mass="34498">MDSFSKQTLQQAQSVMDGQGLEQLRRQAFANKNDEAALRKAAQQFEAVFMNMLMSSMRKANAVFEQGNPMHSRYTDMYRDMRDQQLTSELSNTQALGLADLIVQQLKGGVVENTRANIRPGAELGDVRQASVARPTDAGLFYGSQRVSQARISGQAQQFTSPEAFVESLRPAAEKVAEKNGLSADALIAQAALETGWGKHIVPGRHGGSSNNLFNIKADPRWEGDRSHVTTLEHIDGITQKQQAAFRSYNDVEQSLQDYVDFLRKDPRYASALAVAKQPDKFAEALQDAGYATDPQYAQKIRKVMANPAVAGK</sequence>
<feature type="domain" description="Mannosyl-glycoprotein endo-beta-N-acetylglucosamidase-like" evidence="12">
    <location>
        <begin position="155"/>
        <end position="309"/>
    </location>
</feature>
<dbReference type="Pfam" id="PF10135">
    <property type="entry name" value="Rod-binding"/>
    <property type="match status" value="1"/>
</dbReference>
<proteinExistence type="inferred from homology"/>